<organism evidence="1 2">
    <name type="scientific">Morus notabilis</name>
    <dbReference type="NCBI Taxonomy" id="981085"/>
    <lineage>
        <taxon>Eukaryota</taxon>
        <taxon>Viridiplantae</taxon>
        <taxon>Streptophyta</taxon>
        <taxon>Embryophyta</taxon>
        <taxon>Tracheophyta</taxon>
        <taxon>Spermatophyta</taxon>
        <taxon>Magnoliopsida</taxon>
        <taxon>eudicotyledons</taxon>
        <taxon>Gunneridae</taxon>
        <taxon>Pentapetalae</taxon>
        <taxon>rosids</taxon>
        <taxon>fabids</taxon>
        <taxon>Rosales</taxon>
        <taxon>Moraceae</taxon>
        <taxon>Moreae</taxon>
        <taxon>Morus</taxon>
    </lineage>
</organism>
<gene>
    <name evidence="1" type="ORF">L484_007666</name>
</gene>
<dbReference type="AlphaFoldDB" id="W9R6I0"/>
<dbReference type="EMBL" id="KE344650">
    <property type="protein sequence ID" value="EXB74660.1"/>
    <property type="molecule type" value="Genomic_DNA"/>
</dbReference>
<reference evidence="2" key="1">
    <citation type="submission" date="2013-01" db="EMBL/GenBank/DDBJ databases">
        <title>Draft Genome Sequence of a Mulberry Tree, Morus notabilis C.K. Schneid.</title>
        <authorList>
            <person name="He N."/>
            <person name="Zhao S."/>
        </authorList>
    </citation>
    <scope>NUCLEOTIDE SEQUENCE</scope>
</reference>
<accession>W9R6I0</accession>
<name>W9R6I0_9ROSA</name>
<protein>
    <submittedName>
        <fullName evidence="1">Uncharacterized protein</fullName>
    </submittedName>
</protein>
<evidence type="ECO:0000313" key="2">
    <source>
        <dbReference type="Proteomes" id="UP000030645"/>
    </source>
</evidence>
<keyword evidence="2" id="KW-1185">Reference proteome</keyword>
<evidence type="ECO:0000313" key="1">
    <source>
        <dbReference type="EMBL" id="EXB74660.1"/>
    </source>
</evidence>
<dbReference type="Proteomes" id="UP000030645">
    <property type="component" value="Unassembled WGS sequence"/>
</dbReference>
<sequence>MFDGEHFQEDSPATKKMRSGLSPILFVIFARDPNIYGILMIYSGIRFGSYGASVKSVWIAGNRREKFLVIRQRQ</sequence>
<proteinExistence type="predicted"/>